<dbReference type="GO" id="GO:0006813">
    <property type="term" value="P:potassium ion transport"/>
    <property type="evidence" value="ECO:0007669"/>
    <property type="project" value="InterPro"/>
</dbReference>
<dbReference type="SUPFAM" id="SSF116726">
    <property type="entry name" value="TrkA C-terminal domain-like"/>
    <property type="match status" value="2"/>
</dbReference>
<organism evidence="9 10">
    <name type="scientific">Vitreoscilla filiformis</name>
    <dbReference type="NCBI Taxonomy" id="63"/>
    <lineage>
        <taxon>Bacteria</taxon>
        <taxon>Pseudomonadati</taxon>
        <taxon>Pseudomonadota</taxon>
        <taxon>Betaproteobacteria</taxon>
        <taxon>Neisseriales</taxon>
        <taxon>Neisseriaceae</taxon>
        <taxon>Vitreoscilla</taxon>
    </lineage>
</organism>
<feature type="transmembrane region" description="Helical" evidence="7">
    <location>
        <begin position="130"/>
        <end position="155"/>
    </location>
</feature>
<dbReference type="Pfam" id="PF02080">
    <property type="entry name" value="TrkA_C"/>
    <property type="match status" value="2"/>
</dbReference>
<dbReference type="GO" id="GO:0005886">
    <property type="term" value="C:plasma membrane"/>
    <property type="evidence" value="ECO:0007669"/>
    <property type="project" value="TreeGrafter"/>
</dbReference>
<dbReference type="Proteomes" id="UP000199729">
    <property type="component" value="Chromosome"/>
</dbReference>
<feature type="transmembrane region" description="Helical" evidence="7">
    <location>
        <begin position="27"/>
        <end position="45"/>
    </location>
</feature>
<feature type="transmembrane region" description="Helical" evidence="7">
    <location>
        <begin position="493"/>
        <end position="510"/>
    </location>
</feature>
<dbReference type="InterPro" id="IPR051679">
    <property type="entry name" value="DASS-Related_Transporters"/>
</dbReference>
<feature type="domain" description="RCK C-terminal" evidence="8">
    <location>
        <begin position="283"/>
        <end position="367"/>
    </location>
</feature>
<feature type="transmembrane region" description="Helical" evidence="7">
    <location>
        <begin position="52"/>
        <end position="70"/>
    </location>
</feature>
<dbReference type="InterPro" id="IPR004680">
    <property type="entry name" value="Cit_transptr-like_dom"/>
</dbReference>
<evidence type="ECO:0000256" key="2">
    <source>
        <dbReference type="ARBA" id="ARBA00022448"/>
    </source>
</evidence>
<dbReference type="OrthoDB" id="9766267at2"/>
<proteinExistence type="predicted"/>
<evidence type="ECO:0000256" key="3">
    <source>
        <dbReference type="ARBA" id="ARBA00022692"/>
    </source>
</evidence>
<gene>
    <name evidence="9" type="ORF">VITFI_CDS1095</name>
</gene>
<feature type="transmembrane region" description="Helical" evidence="7">
    <location>
        <begin position="385"/>
        <end position="403"/>
    </location>
</feature>
<evidence type="ECO:0000256" key="4">
    <source>
        <dbReference type="ARBA" id="ARBA00022737"/>
    </source>
</evidence>
<sequence length="583" mass="63416">MTLPQIIVLVSLTWLIVELIRDKKSPGALFSGIAFLYLVLDYISMKDALKQFTNNGLITVVVLLLLTIVLDKSRMLELMADKLVRGPYRWALVKLYTATCFYSAFLNNTAVVASLLGPLKGNREHSASRLLMPMCFAASLGGILTLVGTSTNLLVNSLLAGRKMPELHLFDLFPVGMLIVVACGVVMVLFYPYLLKAQPPAEEAVSDYFLEAHVQPDCPLIGKTIEEVGLRNLGHLFLTEVVRGDYVIAPVEPDRFVNAGDILVFSGDVTRVDLLARFPGLKIHDHHDELPMDNLVEVVIAAGSSLARRTIREVDFRSHFDAAVIAVRRGAERLGGSIGGIRLEVGDALVLVVGQDFEKRNNLGRNFVIVSQREVQKFVNPRKGLYSMLGFLAVIVLSSFGVVDFLKGMLLLLAAFLLTGLARVADLRRNVPWELIMIIASSLVISEVMINTGVAKLMASGLLSGAERFGPYAALAVLLIVTWILTELMSNNAAAALAFPVALGVAEQLGLSPMPFVMGVLYGASCSFITPYGYQTNLMIQGPGRYTMGDFVRTGLPIALVFNLVALAAIPVFFPFGSAPYNP</sequence>
<keyword evidence="2" id="KW-0813">Transport</keyword>
<feature type="transmembrane region" description="Helical" evidence="7">
    <location>
        <begin position="409"/>
        <end position="425"/>
    </location>
</feature>
<keyword evidence="5 7" id="KW-1133">Transmembrane helix</keyword>
<dbReference type="InterPro" id="IPR036721">
    <property type="entry name" value="RCK_C_sf"/>
</dbReference>
<dbReference type="PANTHER" id="PTHR43652:SF2">
    <property type="entry name" value="BASIC AMINO ACID ANTIPORTER YFCC-RELATED"/>
    <property type="match status" value="1"/>
</dbReference>
<keyword evidence="6 7" id="KW-0472">Membrane</keyword>
<evidence type="ECO:0000256" key="7">
    <source>
        <dbReference type="SAM" id="Phobius"/>
    </source>
</evidence>
<evidence type="ECO:0000313" key="10">
    <source>
        <dbReference type="Proteomes" id="UP000199729"/>
    </source>
</evidence>
<feature type="transmembrane region" description="Helical" evidence="7">
    <location>
        <begin position="469"/>
        <end position="486"/>
    </location>
</feature>
<evidence type="ECO:0000256" key="6">
    <source>
        <dbReference type="ARBA" id="ARBA00023136"/>
    </source>
</evidence>
<dbReference type="Gene3D" id="3.30.70.1450">
    <property type="entry name" value="Regulator of K+ conductance, C-terminal domain"/>
    <property type="match status" value="2"/>
</dbReference>
<dbReference type="RefSeq" id="WP_089416104.1">
    <property type="nucleotide sequence ID" value="NZ_CP022423.1"/>
</dbReference>
<evidence type="ECO:0000259" key="8">
    <source>
        <dbReference type="PROSITE" id="PS51202"/>
    </source>
</evidence>
<feature type="transmembrane region" description="Helical" evidence="7">
    <location>
        <begin position="555"/>
        <end position="574"/>
    </location>
</feature>
<comment type="subcellular location">
    <subcellularLocation>
        <location evidence="1">Membrane</location>
        <topology evidence="1">Multi-pass membrane protein</topology>
    </subcellularLocation>
</comment>
<feature type="transmembrane region" description="Helical" evidence="7">
    <location>
        <begin position="175"/>
        <end position="194"/>
    </location>
</feature>
<evidence type="ECO:0000256" key="5">
    <source>
        <dbReference type="ARBA" id="ARBA00022989"/>
    </source>
</evidence>
<name>A0A221KDI6_VITFI</name>
<evidence type="ECO:0000256" key="1">
    <source>
        <dbReference type="ARBA" id="ARBA00004141"/>
    </source>
</evidence>
<dbReference type="PANTHER" id="PTHR43652">
    <property type="entry name" value="BASIC AMINO ACID ANTIPORTER YFCC-RELATED"/>
    <property type="match status" value="1"/>
</dbReference>
<feature type="transmembrane region" description="Helical" evidence="7">
    <location>
        <begin position="516"/>
        <end position="534"/>
    </location>
</feature>
<keyword evidence="10" id="KW-1185">Reference proteome</keyword>
<dbReference type="Pfam" id="PF03600">
    <property type="entry name" value="CitMHS"/>
    <property type="match status" value="1"/>
</dbReference>
<dbReference type="PROSITE" id="PS51202">
    <property type="entry name" value="RCK_C"/>
    <property type="match status" value="2"/>
</dbReference>
<dbReference type="EMBL" id="CP022423">
    <property type="protein sequence ID" value="ASM76873.1"/>
    <property type="molecule type" value="Genomic_DNA"/>
</dbReference>
<keyword evidence="4" id="KW-0677">Repeat</keyword>
<dbReference type="InterPro" id="IPR006037">
    <property type="entry name" value="RCK_C"/>
</dbReference>
<feature type="transmembrane region" description="Helical" evidence="7">
    <location>
        <begin position="90"/>
        <end position="118"/>
    </location>
</feature>
<accession>A0A221KDI6</accession>
<dbReference type="AlphaFoldDB" id="A0A221KDI6"/>
<reference evidence="9 10" key="1">
    <citation type="submission" date="2017-07" db="EMBL/GenBank/DDBJ databases">
        <title>Complete Genome Sequence of the cosmetic ferment Vitreoscilla filiformis (ATCC15551).</title>
        <authorList>
            <person name="Contreras S."/>
            <person name="Sagory-Zalkind P."/>
            <person name="Blanquart H."/>
            <person name="Iltis A."/>
            <person name="Morand S.C."/>
        </authorList>
    </citation>
    <scope>NUCLEOTIDE SEQUENCE [LARGE SCALE GENOMIC DNA]</scope>
    <source>
        <strain evidence="9 10">ATCC 15551</strain>
    </source>
</reference>
<feature type="domain" description="RCK C-terminal" evidence="8">
    <location>
        <begin position="197"/>
        <end position="281"/>
    </location>
</feature>
<protein>
    <submittedName>
        <fullName evidence="9">Carboxylate transporter</fullName>
    </submittedName>
</protein>
<dbReference type="KEGG" id="vff:VITFI_CDS1095"/>
<feature type="transmembrane region" description="Helical" evidence="7">
    <location>
        <begin position="437"/>
        <end position="457"/>
    </location>
</feature>
<keyword evidence="3 7" id="KW-0812">Transmembrane</keyword>
<dbReference type="GO" id="GO:0008324">
    <property type="term" value="F:monoatomic cation transmembrane transporter activity"/>
    <property type="evidence" value="ECO:0007669"/>
    <property type="project" value="InterPro"/>
</dbReference>
<evidence type="ECO:0000313" key="9">
    <source>
        <dbReference type="EMBL" id="ASM76873.1"/>
    </source>
</evidence>